<dbReference type="EMBL" id="FJOG01000008">
    <property type="protein sequence ID" value="CZR56453.1"/>
    <property type="molecule type" value="Genomic_DNA"/>
</dbReference>
<proteinExistence type="predicted"/>
<evidence type="ECO:0000256" key="1">
    <source>
        <dbReference type="SAM" id="MobiDB-lite"/>
    </source>
</evidence>
<feature type="region of interest" description="Disordered" evidence="1">
    <location>
        <begin position="91"/>
        <end position="110"/>
    </location>
</feature>
<dbReference type="AlphaFoldDB" id="A0A1L7WUQ6"/>
<organism evidence="2 3">
    <name type="scientific">Phialocephala subalpina</name>
    <dbReference type="NCBI Taxonomy" id="576137"/>
    <lineage>
        <taxon>Eukaryota</taxon>
        <taxon>Fungi</taxon>
        <taxon>Dikarya</taxon>
        <taxon>Ascomycota</taxon>
        <taxon>Pezizomycotina</taxon>
        <taxon>Leotiomycetes</taxon>
        <taxon>Helotiales</taxon>
        <taxon>Mollisiaceae</taxon>
        <taxon>Phialocephala</taxon>
        <taxon>Phialocephala fortinii species complex</taxon>
    </lineage>
</organism>
<accession>A0A1L7WUQ6</accession>
<dbReference type="Proteomes" id="UP000184330">
    <property type="component" value="Unassembled WGS sequence"/>
</dbReference>
<feature type="compositionally biased region" description="Basic and acidic residues" evidence="1">
    <location>
        <begin position="97"/>
        <end position="110"/>
    </location>
</feature>
<gene>
    <name evidence="2" type="ORF">PAC_06341</name>
</gene>
<evidence type="ECO:0000313" key="2">
    <source>
        <dbReference type="EMBL" id="CZR56453.1"/>
    </source>
</evidence>
<name>A0A1L7WUQ6_9HELO</name>
<protein>
    <submittedName>
        <fullName evidence="2">Uncharacterized protein</fullName>
    </submittedName>
</protein>
<evidence type="ECO:0000313" key="3">
    <source>
        <dbReference type="Proteomes" id="UP000184330"/>
    </source>
</evidence>
<reference evidence="2 3" key="1">
    <citation type="submission" date="2016-03" db="EMBL/GenBank/DDBJ databases">
        <authorList>
            <person name="Ploux O."/>
        </authorList>
    </citation>
    <scope>NUCLEOTIDE SEQUENCE [LARGE SCALE GENOMIC DNA]</scope>
    <source>
        <strain evidence="2 3">UAMH 11012</strain>
    </source>
</reference>
<keyword evidence="3" id="KW-1185">Reference proteome</keyword>
<sequence>MSEADENQYELETKLLEAESARDALYDEDQKCVKKVKGSYVKKFKEVQNLKTELSSEQEIAQELCQDLDTSKVSLASVQIQLETAKQNLSSSDNALEEARTGSERVREVNEKERGAVMETMRQLLVRIGALMQQMGRARGRPFRTFFMILFDNVLGRARPVLVWVGRLMQWRWTGT</sequence>